<feature type="region of interest" description="Disordered" evidence="1">
    <location>
        <begin position="12"/>
        <end position="41"/>
    </location>
</feature>
<sequence length="70" mass="7917">VSEYFLIYKPPIEKKEEGPEKRPQPVPGLSMETLTSAPGNARRSRAKILTLTISHLLKMTIRGFFAQHPL</sequence>
<evidence type="ECO:0000313" key="2">
    <source>
        <dbReference type="EMBL" id="SVB56156.1"/>
    </source>
</evidence>
<feature type="non-terminal residue" evidence="2">
    <location>
        <position position="1"/>
    </location>
</feature>
<feature type="compositionally biased region" description="Basic and acidic residues" evidence="1">
    <location>
        <begin position="12"/>
        <end position="23"/>
    </location>
</feature>
<dbReference type="EMBL" id="UINC01047197">
    <property type="protein sequence ID" value="SVB56156.1"/>
    <property type="molecule type" value="Genomic_DNA"/>
</dbReference>
<proteinExistence type="predicted"/>
<reference evidence="2" key="1">
    <citation type="submission" date="2018-05" db="EMBL/GenBank/DDBJ databases">
        <authorList>
            <person name="Lanie J.A."/>
            <person name="Ng W.-L."/>
            <person name="Kazmierczak K.M."/>
            <person name="Andrzejewski T.M."/>
            <person name="Davidsen T.M."/>
            <person name="Wayne K.J."/>
            <person name="Tettelin H."/>
            <person name="Glass J.I."/>
            <person name="Rusch D."/>
            <person name="Podicherti R."/>
            <person name="Tsui H.-C.T."/>
            <person name="Winkler M.E."/>
        </authorList>
    </citation>
    <scope>NUCLEOTIDE SEQUENCE</scope>
</reference>
<evidence type="ECO:0000256" key="1">
    <source>
        <dbReference type="SAM" id="MobiDB-lite"/>
    </source>
</evidence>
<gene>
    <name evidence="2" type="ORF">METZ01_LOCUS209010</name>
</gene>
<dbReference type="AlphaFoldDB" id="A0A382EZJ2"/>
<organism evidence="2">
    <name type="scientific">marine metagenome</name>
    <dbReference type="NCBI Taxonomy" id="408172"/>
    <lineage>
        <taxon>unclassified sequences</taxon>
        <taxon>metagenomes</taxon>
        <taxon>ecological metagenomes</taxon>
    </lineage>
</organism>
<accession>A0A382EZJ2</accession>
<name>A0A382EZJ2_9ZZZZ</name>
<protein>
    <submittedName>
        <fullName evidence="2">Uncharacterized protein</fullName>
    </submittedName>
</protein>